<evidence type="ECO:0000313" key="1">
    <source>
        <dbReference type="EMBL" id="PPQ96753.1"/>
    </source>
</evidence>
<comment type="caution">
    <text evidence="1">The sequence shown here is derived from an EMBL/GenBank/DDBJ whole genome shotgun (WGS) entry which is preliminary data.</text>
</comment>
<dbReference type="InParanoid" id="A0A409Y1C7"/>
<dbReference type="EMBL" id="NHYE01001332">
    <property type="protein sequence ID" value="PPQ96753.1"/>
    <property type="molecule type" value="Genomic_DNA"/>
</dbReference>
<sequence>MPSGIEADAMFLYKGARFHAAVVLRSKQASLARSAGEKSTVWQAADSVWVGQRRIEEGGEELMLLGNF</sequence>
<accession>A0A409Y1C7</accession>
<dbReference type="Proteomes" id="UP000284706">
    <property type="component" value="Unassembled WGS sequence"/>
</dbReference>
<proteinExistence type="predicted"/>
<protein>
    <submittedName>
        <fullName evidence="1">Uncharacterized protein</fullName>
    </submittedName>
</protein>
<dbReference type="AlphaFoldDB" id="A0A409Y1C7"/>
<name>A0A409Y1C7_9AGAR</name>
<gene>
    <name evidence="1" type="ORF">CVT26_010238</name>
</gene>
<reference evidence="1 2" key="1">
    <citation type="journal article" date="2018" name="Evol. Lett.">
        <title>Horizontal gene cluster transfer increased hallucinogenic mushroom diversity.</title>
        <authorList>
            <person name="Reynolds H.T."/>
            <person name="Vijayakumar V."/>
            <person name="Gluck-Thaler E."/>
            <person name="Korotkin H.B."/>
            <person name="Matheny P.B."/>
            <person name="Slot J.C."/>
        </authorList>
    </citation>
    <scope>NUCLEOTIDE SEQUENCE [LARGE SCALE GENOMIC DNA]</scope>
    <source>
        <strain evidence="1 2">SRW20</strain>
    </source>
</reference>
<evidence type="ECO:0000313" key="2">
    <source>
        <dbReference type="Proteomes" id="UP000284706"/>
    </source>
</evidence>
<keyword evidence="2" id="KW-1185">Reference proteome</keyword>
<organism evidence="1 2">
    <name type="scientific">Gymnopilus dilepis</name>
    <dbReference type="NCBI Taxonomy" id="231916"/>
    <lineage>
        <taxon>Eukaryota</taxon>
        <taxon>Fungi</taxon>
        <taxon>Dikarya</taxon>
        <taxon>Basidiomycota</taxon>
        <taxon>Agaricomycotina</taxon>
        <taxon>Agaricomycetes</taxon>
        <taxon>Agaricomycetidae</taxon>
        <taxon>Agaricales</taxon>
        <taxon>Agaricineae</taxon>
        <taxon>Hymenogastraceae</taxon>
        <taxon>Gymnopilus</taxon>
    </lineage>
</organism>